<reference evidence="1 3" key="2">
    <citation type="journal article" date="2018" name="Plant J.">
        <title>The Physcomitrella patens chromosome-scale assembly reveals moss genome structure and evolution.</title>
        <authorList>
            <person name="Lang D."/>
            <person name="Ullrich K.K."/>
            <person name="Murat F."/>
            <person name="Fuchs J."/>
            <person name="Jenkins J."/>
            <person name="Haas F.B."/>
            <person name="Piednoel M."/>
            <person name="Gundlach H."/>
            <person name="Van Bel M."/>
            <person name="Meyberg R."/>
            <person name="Vives C."/>
            <person name="Morata J."/>
            <person name="Symeonidi A."/>
            <person name="Hiss M."/>
            <person name="Muchero W."/>
            <person name="Kamisugi Y."/>
            <person name="Saleh O."/>
            <person name="Blanc G."/>
            <person name="Decker E.L."/>
            <person name="van Gessel N."/>
            <person name="Grimwood J."/>
            <person name="Hayes R.D."/>
            <person name="Graham S.W."/>
            <person name="Gunter L.E."/>
            <person name="McDaniel S.F."/>
            <person name="Hoernstein S.N.W."/>
            <person name="Larsson A."/>
            <person name="Li F.W."/>
            <person name="Perroud P.F."/>
            <person name="Phillips J."/>
            <person name="Ranjan P."/>
            <person name="Rokshar D.S."/>
            <person name="Rothfels C.J."/>
            <person name="Schneider L."/>
            <person name="Shu S."/>
            <person name="Stevenson D.W."/>
            <person name="Thummler F."/>
            <person name="Tillich M."/>
            <person name="Villarreal Aguilar J.C."/>
            <person name="Widiez T."/>
            <person name="Wong G.K."/>
            <person name="Wymore A."/>
            <person name="Zhang Y."/>
            <person name="Zimmer A.D."/>
            <person name="Quatrano R.S."/>
            <person name="Mayer K.F.X."/>
            <person name="Goodstein D."/>
            <person name="Casacuberta J.M."/>
            <person name="Vandepoele K."/>
            <person name="Reski R."/>
            <person name="Cuming A.C."/>
            <person name="Tuskan G.A."/>
            <person name="Maumus F."/>
            <person name="Salse J."/>
            <person name="Schmutz J."/>
            <person name="Rensing S.A."/>
        </authorList>
    </citation>
    <scope>NUCLEOTIDE SEQUENCE [LARGE SCALE GENOMIC DNA]</scope>
    <source>
        <strain evidence="2 3">cv. Gransden 2004</strain>
    </source>
</reference>
<dbReference type="AlphaFoldDB" id="A0A2K1K8H0"/>
<proteinExistence type="predicted"/>
<protein>
    <submittedName>
        <fullName evidence="1 2">Uncharacterized protein</fullName>
    </submittedName>
</protein>
<dbReference type="EMBL" id="ABEU02000008">
    <property type="protein sequence ID" value="PNR50075.1"/>
    <property type="molecule type" value="Genomic_DNA"/>
</dbReference>
<evidence type="ECO:0000313" key="2">
    <source>
        <dbReference type="EnsemblPlants" id="Pp3c8_23500V3.1"/>
    </source>
</evidence>
<accession>A0A2K1K8H0</accession>
<sequence>MVSKVVDWSLQDNNLQLKAPLSLATSISEFFFHYVFIDCLSSYHTNVQSTLFHQ</sequence>
<name>A0A2K1K8H0_PHYPA</name>
<dbReference type="Proteomes" id="UP000006727">
    <property type="component" value="Chromosome 8"/>
</dbReference>
<keyword evidence="3" id="KW-1185">Reference proteome</keyword>
<reference evidence="2" key="3">
    <citation type="submission" date="2020-12" db="UniProtKB">
        <authorList>
            <consortium name="EnsemblPlants"/>
        </authorList>
    </citation>
    <scope>IDENTIFICATION</scope>
</reference>
<evidence type="ECO:0000313" key="3">
    <source>
        <dbReference type="Proteomes" id="UP000006727"/>
    </source>
</evidence>
<gene>
    <name evidence="1" type="ORF">PHYPA_011972</name>
</gene>
<dbReference type="InParanoid" id="A0A2K1K8H0"/>
<evidence type="ECO:0000313" key="1">
    <source>
        <dbReference type="EMBL" id="PNR50075.1"/>
    </source>
</evidence>
<organism evidence="1">
    <name type="scientific">Physcomitrium patens</name>
    <name type="common">Spreading-leaved earth moss</name>
    <name type="synonym">Physcomitrella patens</name>
    <dbReference type="NCBI Taxonomy" id="3218"/>
    <lineage>
        <taxon>Eukaryota</taxon>
        <taxon>Viridiplantae</taxon>
        <taxon>Streptophyta</taxon>
        <taxon>Embryophyta</taxon>
        <taxon>Bryophyta</taxon>
        <taxon>Bryophytina</taxon>
        <taxon>Bryopsida</taxon>
        <taxon>Funariidae</taxon>
        <taxon>Funariales</taxon>
        <taxon>Funariaceae</taxon>
        <taxon>Physcomitrium</taxon>
    </lineage>
</organism>
<dbReference type="EnsemblPlants" id="Pp3c8_23500V3.1">
    <property type="protein sequence ID" value="Pp3c8_23500V3.1"/>
    <property type="gene ID" value="Pp3c8_23500"/>
</dbReference>
<reference evidence="1 3" key="1">
    <citation type="journal article" date="2008" name="Science">
        <title>The Physcomitrella genome reveals evolutionary insights into the conquest of land by plants.</title>
        <authorList>
            <person name="Rensing S."/>
            <person name="Lang D."/>
            <person name="Zimmer A."/>
            <person name="Terry A."/>
            <person name="Salamov A."/>
            <person name="Shapiro H."/>
            <person name="Nishiyama T."/>
            <person name="Perroud P.-F."/>
            <person name="Lindquist E."/>
            <person name="Kamisugi Y."/>
            <person name="Tanahashi T."/>
            <person name="Sakakibara K."/>
            <person name="Fujita T."/>
            <person name="Oishi K."/>
            <person name="Shin-I T."/>
            <person name="Kuroki Y."/>
            <person name="Toyoda A."/>
            <person name="Suzuki Y."/>
            <person name="Hashimoto A."/>
            <person name="Yamaguchi K."/>
            <person name="Sugano A."/>
            <person name="Kohara Y."/>
            <person name="Fujiyama A."/>
            <person name="Anterola A."/>
            <person name="Aoki S."/>
            <person name="Ashton N."/>
            <person name="Barbazuk W.B."/>
            <person name="Barker E."/>
            <person name="Bennetzen J."/>
            <person name="Bezanilla M."/>
            <person name="Blankenship R."/>
            <person name="Cho S.H."/>
            <person name="Dutcher S."/>
            <person name="Estelle M."/>
            <person name="Fawcett J.A."/>
            <person name="Gundlach H."/>
            <person name="Hanada K."/>
            <person name="Heyl A."/>
            <person name="Hicks K.A."/>
            <person name="Hugh J."/>
            <person name="Lohr M."/>
            <person name="Mayer K."/>
            <person name="Melkozernov A."/>
            <person name="Murata T."/>
            <person name="Nelson D."/>
            <person name="Pils B."/>
            <person name="Prigge M."/>
            <person name="Reiss B."/>
            <person name="Renner T."/>
            <person name="Rombauts S."/>
            <person name="Rushton P."/>
            <person name="Sanderfoot A."/>
            <person name="Schween G."/>
            <person name="Shiu S.-H."/>
            <person name="Stueber K."/>
            <person name="Theodoulou F.L."/>
            <person name="Tu H."/>
            <person name="Van de Peer Y."/>
            <person name="Verrier P.J."/>
            <person name="Waters E."/>
            <person name="Wood A."/>
            <person name="Yang L."/>
            <person name="Cove D."/>
            <person name="Cuming A."/>
            <person name="Hasebe M."/>
            <person name="Lucas S."/>
            <person name="Mishler D.B."/>
            <person name="Reski R."/>
            <person name="Grigoriev I."/>
            <person name="Quatrano R.S."/>
            <person name="Boore J.L."/>
        </authorList>
    </citation>
    <scope>NUCLEOTIDE SEQUENCE [LARGE SCALE GENOMIC DNA]</scope>
    <source>
        <strain evidence="2 3">cv. Gransden 2004</strain>
    </source>
</reference>
<dbReference type="Gramene" id="Pp3c8_23500V3.1">
    <property type="protein sequence ID" value="Pp3c8_23500V3.1"/>
    <property type="gene ID" value="Pp3c8_23500"/>
</dbReference>